<proteinExistence type="inferred from homology"/>
<dbReference type="Pfam" id="PF10294">
    <property type="entry name" value="Methyltransf_16"/>
    <property type="match status" value="1"/>
</dbReference>
<dbReference type="InterPro" id="IPR019410">
    <property type="entry name" value="Methyltransf_16"/>
</dbReference>
<evidence type="ECO:0000256" key="2">
    <source>
        <dbReference type="ARBA" id="ARBA00022603"/>
    </source>
</evidence>
<dbReference type="AlphaFoldDB" id="A0ABD1KN55"/>
<evidence type="ECO:0000313" key="7">
    <source>
        <dbReference type="Proteomes" id="UP001591681"/>
    </source>
</evidence>
<dbReference type="EMBL" id="JBHFQA010000003">
    <property type="protein sequence ID" value="KAL2100612.1"/>
    <property type="molecule type" value="Genomic_DNA"/>
</dbReference>
<comment type="caution">
    <text evidence="6">The sequence shown here is derived from an EMBL/GenBank/DDBJ whole genome shotgun (WGS) entry which is preliminary data.</text>
</comment>
<protein>
    <recommendedName>
        <fullName evidence="5">FAM86 N-terminal domain-containing protein</fullName>
    </recommendedName>
</protein>
<accession>A0ABD1KN55</accession>
<dbReference type="Gene3D" id="3.40.50.150">
    <property type="entry name" value="Vaccinia Virus protein VP39"/>
    <property type="match status" value="1"/>
</dbReference>
<dbReference type="PANTHER" id="PTHR14614">
    <property type="entry name" value="HEPATOCELLULAR CARCINOMA-ASSOCIATED ANTIGEN"/>
    <property type="match status" value="1"/>
</dbReference>
<keyword evidence="3" id="KW-0808">Transferase</keyword>
<feature type="domain" description="FAM86 N-terminal" evidence="5">
    <location>
        <begin position="20"/>
        <end position="108"/>
    </location>
</feature>
<dbReference type="Pfam" id="PF14904">
    <property type="entry name" value="FAM86"/>
    <property type="match status" value="1"/>
</dbReference>
<dbReference type="GO" id="GO:0032259">
    <property type="term" value="P:methylation"/>
    <property type="evidence" value="ECO:0007669"/>
    <property type="project" value="UniProtKB-KW"/>
</dbReference>
<sequence length="331" mass="37127">MTETATNSTIITDDTIQVKDIVSTFRVHFLAMCRLNTLPWTLLETELKRGRSSELILDILNQTCLHTVCLQHPPSVKYRRLFLQELIKMHESTTPEPLDELYDALSEVLGLGEESICYKTYFLPSGGTVSLTESQAVISEGTTGLVTWEAAMYLTEWALENPHMFRSRTLLELGSGVGLTGIALCRSCKPKKYIFSDFHPSVLQKLRANVELNSQGLSDVSVCVEELDWESVSENRLRDIDTNTVIAADVVYDPDIVDCLVSLLSRILKCSKNSSQPDVYIASTIRNPETYSFFKKQLTGAGLKHSIITGPTTQIFPYNRLSTIELIKLHL</sequence>
<evidence type="ECO:0000256" key="4">
    <source>
        <dbReference type="ARBA" id="ARBA00022691"/>
    </source>
</evidence>
<name>A0ABD1KN55_9TELE</name>
<dbReference type="PANTHER" id="PTHR14614:SF130">
    <property type="entry name" value="PROTEIN-LYSINE N-METHYLTRANSFERASE EEF2KMT"/>
    <property type="match status" value="1"/>
</dbReference>
<evidence type="ECO:0000256" key="3">
    <source>
        <dbReference type="ARBA" id="ARBA00022679"/>
    </source>
</evidence>
<reference evidence="6 7" key="1">
    <citation type="submission" date="2024-09" db="EMBL/GenBank/DDBJ databases">
        <title>A chromosome-level genome assembly of Gray's grenadier anchovy, Coilia grayii.</title>
        <authorList>
            <person name="Fu Z."/>
        </authorList>
    </citation>
    <scope>NUCLEOTIDE SEQUENCE [LARGE SCALE GENOMIC DNA]</scope>
    <source>
        <strain evidence="6">G4</strain>
        <tissue evidence="6">Muscle</tissue>
    </source>
</reference>
<dbReference type="Proteomes" id="UP001591681">
    <property type="component" value="Unassembled WGS sequence"/>
</dbReference>
<keyword evidence="2" id="KW-0489">Methyltransferase</keyword>
<dbReference type="GO" id="GO:0008168">
    <property type="term" value="F:methyltransferase activity"/>
    <property type="evidence" value="ECO:0007669"/>
    <property type="project" value="UniProtKB-KW"/>
</dbReference>
<keyword evidence="7" id="KW-1185">Reference proteome</keyword>
<evidence type="ECO:0000259" key="5">
    <source>
        <dbReference type="Pfam" id="PF14904"/>
    </source>
</evidence>
<dbReference type="InterPro" id="IPR029063">
    <property type="entry name" value="SAM-dependent_MTases_sf"/>
</dbReference>
<evidence type="ECO:0000256" key="1">
    <source>
        <dbReference type="ARBA" id="ARBA00005511"/>
    </source>
</evidence>
<dbReference type="InterPro" id="IPR029426">
    <property type="entry name" value="FAM86_N"/>
</dbReference>
<keyword evidence="4" id="KW-0949">S-adenosyl-L-methionine</keyword>
<comment type="similarity">
    <text evidence="1">Belongs to the class I-like SAM-binding methyltransferase superfamily. EEF2KMT family.</text>
</comment>
<organism evidence="6 7">
    <name type="scientific">Coilia grayii</name>
    <name type="common">Gray's grenadier anchovy</name>
    <dbReference type="NCBI Taxonomy" id="363190"/>
    <lineage>
        <taxon>Eukaryota</taxon>
        <taxon>Metazoa</taxon>
        <taxon>Chordata</taxon>
        <taxon>Craniata</taxon>
        <taxon>Vertebrata</taxon>
        <taxon>Euteleostomi</taxon>
        <taxon>Actinopterygii</taxon>
        <taxon>Neopterygii</taxon>
        <taxon>Teleostei</taxon>
        <taxon>Clupei</taxon>
        <taxon>Clupeiformes</taxon>
        <taxon>Clupeoidei</taxon>
        <taxon>Engraulidae</taxon>
        <taxon>Coilinae</taxon>
        <taxon>Coilia</taxon>
    </lineage>
</organism>
<gene>
    <name evidence="6" type="ORF">ACEWY4_002373</name>
</gene>
<dbReference type="SUPFAM" id="SSF53335">
    <property type="entry name" value="S-adenosyl-L-methionine-dependent methyltransferases"/>
    <property type="match status" value="1"/>
</dbReference>
<evidence type="ECO:0000313" key="6">
    <source>
        <dbReference type="EMBL" id="KAL2100612.1"/>
    </source>
</evidence>